<organism evidence="4 5">
    <name type="scientific">Paenibacillus profundus</name>
    <dbReference type="NCBI Taxonomy" id="1173085"/>
    <lineage>
        <taxon>Bacteria</taxon>
        <taxon>Bacillati</taxon>
        <taxon>Bacillota</taxon>
        <taxon>Bacilli</taxon>
        <taxon>Bacillales</taxon>
        <taxon>Paenibacillaceae</taxon>
        <taxon>Paenibacillus</taxon>
    </lineage>
</organism>
<protein>
    <submittedName>
        <fullName evidence="4">Transglycosylase domain-containing protein</fullName>
    </submittedName>
</protein>
<dbReference type="EMBL" id="JAJNBZ010000036">
    <property type="protein sequence ID" value="MCE5172862.1"/>
    <property type="molecule type" value="Genomic_DNA"/>
</dbReference>
<dbReference type="SUPFAM" id="SSF53955">
    <property type="entry name" value="Lysozyme-like"/>
    <property type="match status" value="1"/>
</dbReference>
<keyword evidence="1" id="KW-0808">Transferase</keyword>
<keyword evidence="2" id="KW-0472">Membrane</keyword>
<keyword evidence="2" id="KW-0812">Transmembrane</keyword>
<dbReference type="Gene3D" id="1.10.3810.10">
    <property type="entry name" value="Biosynthetic peptidoglycan transglycosylase-like"/>
    <property type="match status" value="1"/>
</dbReference>
<evidence type="ECO:0000313" key="4">
    <source>
        <dbReference type="EMBL" id="MCE5172862.1"/>
    </source>
</evidence>
<accession>A0ABS8YMS8</accession>
<dbReference type="InterPro" id="IPR050396">
    <property type="entry name" value="Glycosyltr_51/Transpeptidase"/>
</dbReference>
<dbReference type="RefSeq" id="WP_233698920.1">
    <property type="nucleotide sequence ID" value="NZ_JAJNBZ010000036.1"/>
</dbReference>
<dbReference type="PANTHER" id="PTHR32282">
    <property type="entry name" value="BINDING PROTEIN TRANSPEPTIDASE, PUTATIVE-RELATED"/>
    <property type="match status" value="1"/>
</dbReference>
<comment type="caution">
    <text evidence="4">The sequence shown here is derived from an EMBL/GenBank/DDBJ whole genome shotgun (WGS) entry which is preliminary data.</text>
</comment>
<dbReference type="Proteomes" id="UP001199916">
    <property type="component" value="Unassembled WGS sequence"/>
</dbReference>
<name>A0ABS8YMS8_9BACL</name>
<proteinExistence type="predicted"/>
<gene>
    <name evidence="4" type="ORF">LQV63_26710</name>
</gene>
<evidence type="ECO:0000259" key="3">
    <source>
        <dbReference type="Pfam" id="PF00912"/>
    </source>
</evidence>
<feature type="domain" description="Glycosyl transferase family 51" evidence="3">
    <location>
        <begin position="111"/>
        <end position="280"/>
    </location>
</feature>
<dbReference type="InterPro" id="IPR023346">
    <property type="entry name" value="Lysozyme-like_dom_sf"/>
</dbReference>
<evidence type="ECO:0000313" key="5">
    <source>
        <dbReference type="Proteomes" id="UP001199916"/>
    </source>
</evidence>
<sequence>MRSIKREYTINASVLIPLHTKVAHVCCELKQDPEQACAITELRPDSMESTACQLRSIRWKRWVIYSLLIALIVPVLSWAGMAAIAPAWMDQEKLAAFRQEIERDAVTIQGQHRVHIEEMPVYVSNALLAIEDHRYRLHPGIDPIGLARSVWINATKQKKAQGGSTITMQLARNLFLTHDKTYSRKLKEIAIAANLEWNYSKQDILEMYFNKVYFGHGRYGIEDAARYYFGKTTVMNGELPTINVAEAAMLVGLLKAPERYSPAKNMDLAVKRQRVVLKRMADLGMITEAERQQALNTEINVVSNKK</sequence>
<keyword evidence="2" id="KW-1133">Transmembrane helix</keyword>
<dbReference type="PANTHER" id="PTHR32282:SF33">
    <property type="entry name" value="PEPTIDOGLYCAN GLYCOSYLTRANSFERASE"/>
    <property type="match status" value="1"/>
</dbReference>
<dbReference type="InterPro" id="IPR036950">
    <property type="entry name" value="PBP_transglycosylase"/>
</dbReference>
<evidence type="ECO:0000256" key="1">
    <source>
        <dbReference type="ARBA" id="ARBA00022679"/>
    </source>
</evidence>
<keyword evidence="5" id="KW-1185">Reference proteome</keyword>
<reference evidence="4 5" key="1">
    <citation type="submission" date="2021-11" db="EMBL/GenBank/DDBJ databases">
        <title>Draft genome sequence of Paenibacillus profundus YoMME, a new Gram-positive bacteria with exoelectrogenic properties.</title>
        <authorList>
            <person name="Hubenova Y."/>
            <person name="Hubenova E."/>
            <person name="Manasiev Y."/>
            <person name="Peykov S."/>
            <person name="Mitov M."/>
        </authorList>
    </citation>
    <scope>NUCLEOTIDE SEQUENCE [LARGE SCALE GENOMIC DNA]</scope>
    <source>
        <strain evidence="4 5">YoMME</strain>
    </source>
</reference>
<dbReference type="InterPro" id="IPR001264">
    <property type="entry name" value="Glyco_trans_51"/>
</dbReference>
<feature type="transmembrane region" description="Helical" evidence="2">
    <location>
        <begin position="62"/>
        <end position="89"/>
    </location>
</feature>
<evidence type="ECO:0000256" key="2">
    <source>
        <dbReference type="SAM" id="Phobius"/>
    </source>
</evidence>
<dbReference type="Pfam" id="PF00912">
    <property type="entry name" value="Transgly"/>
    <property type="match status" value="1"/>
</dbReference>